<feature type="transmembrane region" description="Helical" evidence="1">
    <location>
        <begin position="121"/>
        <end position="154"/>
    </location>
</feature>
<dbReference type="PANTHER" id="PTHR42208:SF1">
    <property type="entry name" value="HEAVY METAL TRANSPORTER"/>
    <property type="match status" value="1"/>
</dbReference>
<feature type="transmembrane region" description="Helical" evidence="1">
    <location>
        <begin position="51"/>
        <end position="69"/>
    </location>
</feature>
<evidence type="ECO:0000256" key="1">
    <source>
        <dbReference type="SAM" id="Phobius"/>
    </source>
</evidence>
<name>A0A5B8RZ00_9BURK</name>
<accession>A0A5B8RZ00</accession>
<dbReference type="Pfam" id="PF13386">
    <property type="entry name" value="DsbD_2"/>
    <property type="match status" value="1"/>
</dbReference>
<evidence type="ECO:0000313" key="4">
    <source>
        <dbReference type="Proteomes" id="UP000321199"/>
    </source>
</evidence>
<keyword evidence="1" id="KW-0812">Transmembrane</keyword>
<dbReference type="KEGG" id="cof:FOZ74_13135"/>
<sequence>MQTSLALTGLFMGLVGSPHCIAMCGAACAGIGQAGAPQVQRSIAVFQLGRLLGYAALGALAAASMQGLGWLTLHSAALRPVWSLIHVAAAVLGLALLVLGRQPVWLDTGARRLWLRVRQATRAMGLAAPLGLGAAWALLPCGLLYSAVLVAALAGSTGGGAAIMALFALGSGLALWLGPWALLRMGRRDMGSAGMRLAGLALLACAAWALWMGLAHNQAPWCAVS</sequence>
<dbReference type="PANTHER" id="PTHR42208">
    <property type="entry name" value="HEAVY METAL TRANSPORTER-RELATED"/>
    <property type="match status" value="1"/>
</dbReference>
<feature type="transmembrane region" description="Helical" evidence="1">
    <location>
        <begin position="81"/>
        <end position="100"/>
    </location>
</feature>
<dbReference type="RefSeq" id="WP_146913477.1">
    <property type="nucleotide sequence ID" value="NZ_CP042344.1"/>
</dbReference>
<keyword evidence="1" id="KW-0472">Membrane</keyword>
<feature type="transmembrane region" description="Helical" evidence="1">
    <location>
        <begin position="160"/>
        <end position="183"/>
    </location>
</feature>
<protein>
    <submittedName>
        <fullName evidence="3">Sulfite exporter TauE/SafE family protein</fullName>
    </submittedName>
</protein>
<feature type="transmembrane region" description="Helical" evidence="1">
    <location>
        <begin position="195"/>
        <end position="214"/>
    </location>
</feature>
<proteinExistence type="predicted"/>
<evidence type="ECO:0000259" key="2">
    <source>
        <dbReference type="Pfam" id="PF13386"/>
    </source>
</evidence>
<dbReference type="AlphaFoldDB" id="A0A5B8RZ00"/>
<dbReference type="Proteomes" id="UP000321199">
    <property type="component" value="Chromosome"/>
</dbReference>
<keyword evidence="4" id="KW-1185">Reference proteome</keyword>
<dbReference type="EMBL" id="CP042344">
    <property type="protein sequence ID" value="QEA13892.1"/>
    <property type="molecule type" value="Genomic_DNA"/>
</dbReference>
<keyword evidence="1" id="KW-1133">Transmembrane helix</keyword>
<feature type="transmembrane region" description="Helical" evidence="1">
    <location>
        <begin position="6"/>
        <end position="31"/>
    </location>
</feature>
<dbReference type="InterPro" id="IPR039447">
    <property type="entry name" value="UreH-like_TM_dom"/>
</dbReference>
<organism evidence="3 4">
    <name type="scientific">Comamonas flocculans</name>
    <dbReference type="NCBI Taxonomy" id="2597701"/>
    <lineage>
        <taxon>Bacteria</taxon>
        <taxon>Pseudomonadati</taxon>
        <taxon>Pseudomonadota</taxon>
        <taxon>Betaproteobacteria</taxon>
        <taxon>Burkholderiales</taxon>
        <taxon>Comamonadaceae</taxon>
        <taxon>Comamonas</taxon>
    </lineage>
</organism>
<feature type="domain" description="Urease accessory protein UreH-like transmembrane" evidence="2">
    <location>
        <begin position="10"/>
        <end position="207"/>
    </location>
</feature>
<reference evidence="3 4" key="1">
    <citation type="submission" date="2019-07" db="EMBL/GenBank/DDBJ databases">
        <title>Complete genome sequence of Comamonas sp. NLF 7-7 isolated from livestock.</title>
        <authorList>
            <person name="Kim D.H."/>
            <person name="Kim J.G."/>
        </authorList>
    </citation>
    <scope>NUCLEOTIDE SEQUENCE [LARGE SCALE GENOMIC DNA]</scope>
    <source>
        <strain evidence="3 4">NLF 7-7</strain>
    </source>
</reference>
<evidence type="ECO:0000313" key="3">
    <source>
        <dbReference type="EMBL" id="QEA13892.1"/>
    </source>
</evidence>
<gene>
    <name evidence="3" type="ORF">FOZ74_13135</name>
</gene>